<dbReference type="GO" id="GO:0000139">
    <property type="term" value="C:Golgi membrane"/>
    <property type="evidence" value="ECO:0007669"/>
    <property type="project" value="UniProtKB-SubCell"/>
</dbReference>
<dbReference type="GeneID" id="70288489"/>
<feature type="region of interest" description="Disordered" evidence="8">
    <location>
        <begin position="685"/>
        <end position="708"/>
    </location>
</feature>
<feature type="compositionally biased region" description="Acidic residues" evidence="8">
    <location>
        <begin position="691"/>
        <end position="703"/>
    </location>
</feature>
<dbReference type="GO" id="GO:0017119">
    <property type="term" value="C:Golgi transport complex"/>
    <property type="evidence" value="ECO:0007669"/>
    <property type="project" value="InterPro"/>
</dbReference>
<protein>
    <recommendedName>
        <fullName evidence="3">Conserved oligomeric Golgi complex subunit 1</fullName>
    </recommendedName>
</protein>
<keyword evidence="7" id="KW-0472">Membrane</keyword>
<evidence type="ECO:0000313" key="9">
    <source>
        <dbReference type="EMBL" id="KAG9253868.1"/>
    </source>
</evidence>
<keyword evidence="6" id="KW-0333">Golgi apparatus</keyword>
<evidence type="ECO:0000256" key="3">
    <source>
        <dbReference type="ARBA" id="ARBA00020978"/>
    </source>
</evidence>
<reference evidence="9" key="1">
    <citation type="journal article" date="2021" name="IMA Fungus">
        <title>Genomic characterization of three marine fungi, including Emericellopsis atlantica sp. nov. with signatures of a generalist lifestyle and marine biomass degradation.</title>
        <authorList>
            <person name="Hagestad O.C."/>
            <person name="Hou L."/>
            <person name="Andersen J.H."/>
            <person name="Hansen E.H."/>
            <person name="Altermark B."/>
            <person name="Li C."/>
            <person name="Kuhnert E."/>
            <person name="Cox R.J."/>
            <person name="Crous P.W."/>
            <person name="Spatafora J.W."/>
            <person name="Lail K."/>
            <person name="Amirebrahimi M."/>
            <person name="Lipzen A."/>
            <person name="Pangilinan J."/>
            <person name="Andreopoulos W."/>
            <person name="Hayes R.D."/>
            <person name="Ng V."/>
            <person name="Grigoriev I.V."/>
            <person name="Jackson S.A."/>
            <person name="Sutton T.D.S."/>
            <person name="Dobson A.D.W."/>
            <person name="Rama T."/>
        </authorList>
    </citation>
    <scope>NUCLEOTIDE SEQUENCE</scope>
    <source>
        <strain evidence="9">TS7</strain>
    </source>
</reference>
<keyword evidence="4" id="KW-0813">Transport</keyword>
<evidence type="ECO:0000256" key="5">
    <source>
        <dbReference type="ARBA" id="ARBA00022927"/>
    </source>
</evidence>
<comment type="caution">
    <text evidence="9">The sequence shown here is derived from an EMBL/GenBank/DDBJ whole genome shotgun (WGS) entry which is preliminary data.</text>
</comment>
<dbReference type="GO" id="GO:0006891">
    <property type="term" value="P:intra-Golgi vesicle-mediated transport"/>
    <property type="evidence" value="ECO:0007669"/>
    <property type="project" value="InterPro"/>
</dbReference>
<keyword evidence="10" id="KW-1185">Reference proteome</keyword>
<dbReference type="InterPro" id="IPR033370">
    <property type="entry name" value="COG1"/>
</dbReference>
<dbReference type="RefSeq" id="XP_046117792.1">
    <property type="nucleotide sequence ID" value="XM_046257586.1"/>
</dbReference>
<evidence type="ECO:0000256" key="4">
    <source>
        <dbReference type="ARBA" id="ARBA00022448"/>
    </source>
</evidence>
<dbReference type="GO" id="GO:0015031">
    <property type="term" value="P:protein transport"/>
    <property type="evidence" value="ECO:0007669"/>
    <property type="project" value="UniProtKB-KW"/>
</dbReference>
<comment type="similarity">
    <text evidence="2">Belongs to the COG1 family.</text>
</comment>
<dbReference type="Pfam" id="PF08700">
    <property type="entry name" value="VPS51_Exo84_N"/>
    <property type="match status" value="1"/>
</dbReference>
<sequence>MATPDPSTLTSSADIFTSTHTLPQIRTTHRSILNAVDDKAQRLRTQVGSSYRELLGTADTIVRMRDDNETVQELLSHMGAQCGRGIVGGKVSGLATFVRKEAHNQEEERLVRVSMLNACAMVVERVLKGGGGLEDSVSRGERLVLAAKVLVLSRLLLKSLGDVTGNPGMHHDIEALKKSFGALRRRLLRHIEKVLGRVTQDSDREDVTMALCAYSLATSSGARDAVRHFLHVRGEAMAAAVDADNPTSGDRSEHVMQSLRLYTRTLLDVQAVVSAKLSQALQGLKAKPLLADPALKQLHGLRLDLYERWCGEEIQYFTPFIRHDDLDRTIARDTLAKWADKGGQVLLTGLKAALSSMHEFKSVMELRTNLLQLWIREGGKARGFDPSEMQDDFREVINGRMLAVLESKVKKLNLVGSEVRATLETWQDGFTDKNRGLWEEEGYDTALQQGAAPFVAEVVARVYGRNDAVSKASNCYKSWFHVIDDVKQVVESLTKQRWDNDFDEVEDEETIEARQQALSRDDPLMLQTKLDSTFDKSFEELEIQLKSLWTEKAPQSNRGPVAMYFLRVLRDIRRQLPDRPATKSFGLAMVPPLHQEISIHVVTAPLRQFAEAGLSERLVAGRPLWEGEPPIPNQPSPALFQFLRNLSTDMGSAGMDLWSPAAVKVIKQHLDEKLSQCWKDELATVEKEDSSQDEQQDEKETDTEEGKSDAKRELLIQWLFDVSYARTCLGSDCEAMKDLEEAVFKATGLEEQSRTRISKGADAFWQRTSLLFGLLA</sequence>
<evidence type="ECO:0000256" key="2">
    <source>
        <dbReference type="ARBA" id="ARBA00006653"/>
    </source>
</evidence>
<evidence type="ECO:0000256" key="7">
    <source>
        <dbReference type="ARBA" id="ARBA00023136"/>
    </source>
</evidence>
<name>A0A9P7ZKM8_9HYPO</name>
<dbReference type="AlphaFoldDB" id="A0A9P7ZKM8"/>
<dbReference type="PANTHER" id="PTHR31658:SF0">
    <property type="entry name" value="CONSERVED OLIGOMERIC GOLGI COMPLEX SUBUNIT 1"/>
    <property type="match status" value="1"/>
</dbReference>
<dbReference type="EMBL" id="MU251256">
    <property type="protein sequence ID" value="KAG9253868.1"/>
    <property type="molecule type" value="Genomic_DNA"/>
</dbReference>
<organism evidence="9 10">
    <name type="scientific">Emericellopsis atlantica</name>
    <dbReference type="NCBI Taxonomy" id="2614577"/>
    <lineage>
        <taxon>Eukaryota</taxon>
        <taxon>Fungi</taxon>
        <taxon>Dikarya</taxon>
        <taxon>Ascomycota</taxon>
        <taxon>Pezizomycotina</taxon>
        <taxon>Sordariomycetes</taxon>
        <taxon>Hypocreomycetidae</taxon>
        <taxon>Hypocreales</taxon>
        <taxon>Bionectriaceae</taxon>
        <taxon>Emericellopsis</taxon>
    </lineage>
</organism>
<dbReference type="PANTHER" id="PTHR31658">
    <property type="entry name" value="CONSERVED OLIGOMERIC GOLGI COMPLEX SUBUNIT 1"/>
    <property type="match status" value="1"/>
</dbReference>
<dbReference type="OrthoDB" id="46189at2759"/>
<dbReference type="Proteomes" id="UP000887229">
    <property type="component" value="Unassembled WGS sequence"/>
</dbReference>
<comment type="subcellular location">
    <subcellularLocation>
        <location evidence="1">Golgi apparatus membrane</location>
        <topology evidence="1">Peripheral membrane protein</topology>
    </subcellularLocation>
</comment>
<gene>
    <name evidence="9" type="ORF">F5Z01DRAFT_132727</name>
</gene>
<evidence type="ECO:0000313" key="10">
    <source>
        <dbReference type="Proteomes" id="UP000887229"/>
    </source>
</evidence>
<evidence type="ECO:0000256" key="8">
    <source>
        <dbReference type="SAM" id="MobiDB-lite"/>
    </source>
</evidence>
<keyword evidence="5" id="KW-0653">Protein transport</keyword>
<evidence type="ECO:0000256" key="1">
    <source>
        <dbReference type="ARBA" id="ARBA00004395"/>
    </source>
</evidence>
<evidence type="ECO:0000256" key="6">
    <source>
        <dbReference type="ARBA" id="ARBA00023034"/>
    </source>
</evidence>
<proteinExistence type="inferred from homology"/>
<accession>A0A9P7ZKM8</accession>